<reference evidence="1 2" key="1">
    <citation type="submission" date="2017-09" db="EMBL/GenBank/DDBJ databases">
        <title>Depth-based differentiation of microbial function through sediment-hosted aquifers and enrichment of novel symbionts in the deep terrestrial subsurface.</title>
        <authorList>
            <person name="Probst A.J."/>
            <person name="Ladd B."/>
            <person name="Jarett J.K."/>
            <person name="Geller-Mcgrath D.E."/>
            <person name="Sieber C.M."/>
            <person name="Emerson J.B."/>
            <person name="Anantharaman K."/>
            <person name="Thomas B.C."/>
            <person name="Malmstrom R."/>
            <person name="Stieglmeier M."/>
            <person name="Klingl A."/>
            <person name="Woyke T."/>
            <person name="Ryan C.M."/>
            <person name="Banfield J.F."/>
        </authorList>
    </citation>
    <scope>NUCLEOTIDE SEQUENCE [LARGE SCALE GENOMIC DNA]</scope>
    <source>
        <strain evidence="1">CG11_big_fil_rev_8_21_14_0_20_36_20</strain>
    </source>
</reference>
<evidence type="ECO:0000313" key="1">
    <source>
        <dbReference type="EMBL" id="PIR06892.1"/>
    </source>
</evidence>
<gene>
    <name evidence="1" type="ORF">COV55_02190</name>
</gene>
<dbReference type="Proteomes" id="UP000230564">
    <property type="component" value="Unassembled WGS sequence"/>
</dbReference>
<dbReference type="AlphaFoldDB" id="A0A2H0NDB9"/>
<name>A0A2H0NDB9_9BACT</name>
<proteinExistence type="predicted"/>
<organism evidence="1 2">
    <name type="scientific">Candidatus Komeilibacteria bacterium CG11_big_fil_rev_8_21_14_0_20_36_20</name>
    <dbReference type="NCBI Taxonomy" id="1974477"/>
    <lineage>
        <taxon>Bacteria</taxon>
        <taxon>Candidatus Komeiliibacteriota</taxon>
    </lineage>
</organism>
<dbReference type="EMBL" id="PCWQ01000008">
    <property type="protein sequence ID" value="PIR06892.1"/>
    <property type="molecule type" value="Genomic_DNA"/>
</dbReference>
<evidence type="ECO:0000313" key="2">
    <source>
        <dbReference type="Proteomes" id="UP000230564"/>
    </source>
</evidence>
<comment type="caution">
    <text evidence="1">The sequence shown here is derived from an EMBL/GenBank/DDBJ whole genome shotgun (WGS) entry which is preliminary data.</text>
</comment>
<protein>
    <submittedName>
        <fullName evidence="1">Uncharacterized protein</fullName>
    </submittedName>
</protein>
<sequence>MEQATREQKVDKIYNFFQQKQIYDMTKSQIGSQSDELIERAYQQLNAGGGFGGPVNELLDEAKKAEK</sequence>
<accession>A0A2H0NDB9</accession>